<keyword evidence="1" id="KW-0472">Membrane</keyword>
<dbReference type="AlphaFoldDB" id="A0A914ZHE6"/>
<dbReference type="Proteomes" id="UP000887577">
    <property type="component" value="Unplaced"/>
</dbReference>
<keyword evidence="1" id="KW-0812">Transmembrane</keyword>
<protein>
    <submittedName>
        <fullName evidence="3">Uncharacterized protein</fullName>
    </submittedName>
</protein>
<keyword evidence="1" id="KW-1133">Transmembrane helix</keyword>
<name>A0A914ZHE6_9BILA</name>
<evidence type="ECO:0000313" key="3">
    <source>
        <dbReference type="WBParaSite" id="PSU_v2.g9715.t1"/>
    </source>
</evidence>
<evidence type="ECO:0000313" key="2">
    <source>
        <dbReference type="Proteomes" id="UP000887577"/>
    </source>
</evidence>
<accession>A0A914ZHE6</accession>
<organism evidence="2 3">
    <name type="scientific">Panagrolaimus superbus</name>
    <dbReference type="NCBI Taxonomy" id="310955"/>
    <lineage>
        <taxon>Eukaryota</taxon>
        <taxon>Metazoa</taxon>
        <taxon>Ecdysozoa</taxon>
        <taxon>Nematoda</taxon>
        <taxon>Chromadorea</taxon>
        <taxon>Rhabditida</taxon>
        <taxon>Tylenchina</taxon>
        <taxon>Panagrolaimomorpha</taxon>
        <taxon>Panagrolaimoidea</taxon>
        <taxon>Panagrolaimidae</taxon>
        <taxon>Panagrolaimus</taxon>
    </lineage>
</organism>
<sequence>MNRNYYVRYLFLIFAFATSQLIVLFAYQFFPTSSPELLFPDASKCPSFSAAAHESANILNESIAKEGIALDAENEKSIVFDSFLLNETKTDESIIFIDDLPEFKAYYEMDYTKSHPFENVCRFPVLIHNDKDVTKYAGHYREIDCTKRKIQPPLVHQYRNGEILIGKPHRSTITTEFECFYMEISGALAPHRVKVNIGKIKKVSVSFNSTDKKFII</sequence>
<dbReference type="WBParaSite" id="PSU_v2.g9715.t1">
    <property type="protein sequence ID" value="PSU_v2.g9715.t1"/>
    <property type="gene ID" value="PSU_v2.g9715"/>
</dbReference>
<evidence type="ECO:0000256" key="1">
    <source>
        <dbReference type="SAM" id="Phobius"/>
    </source>
</evidence>
<proteinExistence type="predicted"/>
<keyword evidence="2" id="KW-1185">Reference proteome</keyword>
<feature type="transmembrane region" description="Helical" evidence="1">
    <location>
        <begin position="9"/>
        <end position="30"/>
    </location>
</feature>
<reference evidence="3" key="1">
    <citation type="submission" date="2022-11" db="UniProtKB">
        <authorList>
            <consortium name="WormBaseParasite"/>
        </authorList>
    </citation>
    <scope>IDENTIFICATION</scope>
</reference>